<keyword evidence="1" id="KW-0472">Membrane</keyword>
<feature type="transmembrane region" description="Helical" evidence="1">
    <location>
        <begin position="40"/>
        <end position="62"/>
    </location>
</feature>
<dbReference type="OrthoDB" id="10033294at2759"/>
<dbReference type="EMBL" id="CAJNOK010009423">
    <property type="protein sequence ID" value="CAF1089776.1"/>
    <property type="molecule type" value="Genomic_DNA"/>
</dbReference>
<dbReference type="Proteomes" id="UP000677228">
    <property type="component" value="Unassembled WGS sequence"/>
</dbReference>
<dbReference type="EMBL" id="CAJOBC010094995">
    <property type="protein sequence ID" value="CAF4429459.1"/>
    <property type="molecule type" value="Genomic_DNA"/>
</dbReference>
<dbReference type="Proteomes" id="UP000663829">
    <property type="component" value="Unassembled WGS sequence"/>
</dbReference>
<dbReference type="Proteomes" id="UP000681722">
    <property type="component" value="Unassembled WGS sequence"/>
</dbReference>
<evidence type="ECO:0000313" key="5">
    <source>
        <dbReference type="EMBL" id="CAF4429459.1"/>
    </source>
</evidence>
<feature type="transmembrane region" description="Helical" evidence="1">
    <location>
        <begin position="96"/>
        <end position="115"/>
    </location>
</feature>
<dbReference type="EMBL" id="CAJOBA010009439">
    <property type="protein sequence ID" value="CAF3851434.1"/>
    <property type="molecule type" value="Genomic_DNA"/>
</dbReference>
<keyword evidence="6" id="KW-1185">Reference proteome</keyword>
<evidence type="ECO:0000313" key="2">
    <source>
        <dbReference type="EMBL" id="CAF1089776.1"/>
    </source>
</evidence>
<evidence type="ECO:0000313" key="3">
    <source>
        <dbReference type="EMBL" id="CAF1567089.1"/>
    </source>
</evidence>
<evidence type="ECO:0000313" key="4">
    <source>
        <dbReference type="EMBL" id="CAF3851434.1"/>
    </source>
</evidence>
<feature type="transmembrane region" description="Helical" evidence="1">
    <location>
        <begin position="146"/>
        <end position="169"/>
    </location>
</feature>
<sequence>MGPSRGLLFCVFSPAFIMPIINFAVGLNRQDDACPVYKDIATNLIGSGVSEFCLLIFFTYFFNRLASGYDKVDVFTTTTTYADGSKKVETSKMSHLKWFAGLTFLSFVATCYFFIVSHNTFRVYHRMQYKDSNQDNYCSKTLYQTAFALLIVTYVMLFFTLLFILVLWCKKK</sequence>
<keyword evidence="1" id="KW-1133">Transmembrane helix</keyword>
<evidence type="ECO:0000256" key="1">
    <source>
        <dbReference type="SAM" id="Phobius"/>
    </source>
</evidence>
<reference evidence="3" key="1">
    <citation type="submission" date="2021-02" db="EMBL/GenBank/DDBJ databases">
        <authorList>
            <person name="Nowell W R."/>
        </authorList>
    </citation>
    <scope>NUCLEOTIDE SEQUENCE</scope>
</reference>
<dbReference type="Proteomes" id="UP000682733">
    <property type="component" value="Unassembled WGS sequence"/>
</dbReference>
<gene>
    <name evidence="3" type="ORF">GPM918_LOCUS40148</name>
    <name evidence="2" type="ORF">OVA965_LOCUS18757</name>
    <name evidence="5" type="ORF">SRO942_LOCUS41072</name>
    <name evidence="4" type="ORF">TMI583_LOCUS18767</name>
</gene>
<keyword evidence="1" id="KW-0812">Transmembrane</keyword>
<feature type="transmembrane region" description="Helical" evidence="1">
    <location>
        <begin position="7"/>
        <end position="28"/>
    </location>
</feature>
<name>A0A815Y8Y0_9BILA</name>
<comment type="caution">
    <text evidence="3">The sequence shown here is derived from an EMBL/GenBank/DDBJ whole genome shotgun (WGS) entry which is preliminary data.</text>
</comment>
<evidence type="ECO:0000313" key="6">
    <source>
        <dbReference type="Proteomes" id="UP000663829"/>
    </source>
</evidence>
<accession>A0A815Y8Y0</accession>
<dbReference type="AlphaFoldDB" id="A0A815Y8Y0"/>
<proteinExistence type="predicted"/>
<protein>
    <submittedName>
        <fullName evidence="3">Uncharacterized protein</fullName>
    </submittedName>
</protein>
<dbReference type="EMBL" id="CAJNOQ010029192">
    <property type="protein sequence ID" value="CAF1567089.1"/>
    <property type="molecule type" value="Genomic_DNA"/>
</dbReference>
<organism evidence="3 6">
    <name type="scientific">Didymodactylos carnosus</name>
    <dbReference type="NCBI Taxonomy" id="1234261"/>
    <lineage>
        <taxon>Eukaryota</taxon>
        <taxon>Metazoa</taxon>
        <taxon>Spiralia</taxon>
        <taxon>Gnathifera</taxon>
        <taxon>Rotifera</taxon>
        <taxon>Eurotatoria</taxon>
        <taxon>Bdelloidea</taxon>
        <taxon>Philodinida</taxon>
        <taxon>Philodinidae</taxon>
        <taxon>Didymodactylos</taxon>
    </lineage>
</organism>